<evidence type="ECO:0000313" key="3">
    <source>
        <dbReference type="Proteomes" id="UP000719412"/>
    </source>
</evidence>
<feature type="compositionally biased region" description="Basic and acidic residues" evidence="1">
    <location>
        <begin position="86"/>
        <end position="140"/>
    </location>
</feature>
<feature type="compositionally biased region" description="Basic residues" evidence="1">
    <location>
        <begin position="58"/>
        <end position="67"/>
    </location>
</feature>
<dbReference type="EMBL" id="JABDTM020024170">
    <property type="protein sequence ID" value="KAH0814561.1"/>
    <property type="molecule type" value="Genomic_DNA"/>
</dbReference>
<feature type="region of interest" description="Disordered" evidence="1">
    <location>
        <begin position="35"/>
        <end position="154"/>
    </location>
</feature>
<dbReference type="Proteomes" id="UP000719412">
    <property type="component" value="Unassembled WGS sequence"/>
</dbReference>
<feature type="compositionally biased region" description="Basic and acidic residues" evidence="1">
    <location>
        <begin position="35"/>
        <end position="57"/>
    </location>
</feature>
<feature type="region of interest" description="Disordered" evidence="1">
    <location>
        <begin position="295"/>
        <end position="322"/>
    </location>
</feature>
<organism evidence="2 3">
    <name type="scientific">Tenebrio molitor</name>
    <name type="common">Yellow mealworm beetle</name>
    <dbReference type="NCBI Taxonomy" id="7067"/>
    <lineage>
        <taxon>Eukaryota</taxon>
        <taxon>Metazoa</taxon>
        <taxon>Ecdysozoa</taxon>
        <taxon>Arthropoda</taxon>
        <taxon>Hexapoda</taxon>
        <taxon>Insecta</taxon>
        <taxon>Pterygota</taxon>
        <taxon>Neoptera</taxon>
        <taxon>Endopterygota</taxon>
        <taxon>Coleoptera</taxon>
        <taxon>Polyphaga</taxon>
        <taxon>Cucujiformia</taxon>
        <taxon>Tenebrionidae</taxon>
        <taxon>Tenebrio</taxon>
    </lineage>
</organism>
<comment type="caution">
    <text evidence="2">The sequence shown here is derived from an EMBL/GenBank/DDBJ whole genome shotgun (WGS) entry which is preliminary data.</text>
</comment>
<sequence>MMLAKIESWEQKKNIMISKSKLKEKKGERMYIDNDLTKEERKTQKKLRELAREERDRGKRVKKKERIRRGPGEKMYKEKVNKKRCGRGERENSNGKEGEEREKVQEVTRGREGEDGREMDERIRKRREKIENERTTPEKAESEEEDGVENELENNENIEDCDSRKTIKVKPFGGPLLAQTEISSSQQDFFKMLDEKIQNVMRKVPEPGTETCVILFRGRPGVQEMSVSGDVTAVCVVFPVWHMISLKVEVSLFVPDPEIEDRNEVDAGNLANKMQELCYSYLLYGYEPSYAPGHPHMRAAPTDDAASQRPTHKMADTASASS</sequence>
<evidence type="ECO:0000313" key="2">
    <source>
        <dbReference type="EMBL" id="KAH0814561.1"/>
    </source>
</evidence>
<feature type="compositionally biased region" description="Basic and acidic residues" evidence="1">
    <location>
        <begin position="68"/>
        <end position="79"/>
    </location>
</feature>
<proteinExistence type="predicted"/>
<accession>A0A8J6HH04</accession>
<protein>
    <submittedName>
        <fullName evidence="2">Uncharacterized protein</fullName>
    </submittedName>
</protein>
<gene>
    <name evidence="2" type="ORF">GEV33_008230</name>
</gene>
<feature type="compositionally biased region" description="Acidic residues" evidence="1">
    <location>
        <begin position="141"/>
        <end position="154"/>
    </location>
</feature>
<reference evidence="2" key="1">
    <citation type="journal article" date="2020" name="J Insects Food Feed">
        <title>The yellow mealworm (Tenebrio molitor) genome: a resource for the emerging insects as food and feed industry.</title>
        <authorList>
            <person name="Eriksson T."/>
            <person name="Andere A."/>
            <person name="Kelstrup H."/>
            <person name="Emery V."/>
            <person name="Picard C."/>
        </authorList>
    </citation>
    <scope>NUCLEOTIDE SEQUENCE</scope>
    <source>
        <strain evidence="2">Stoneville</strain>
        <tissue evidence="2">Whole head</tissue>
    </source>
</reference>
<dbReference type="AlphaFoldDB" id="A0A8J6HH04"/>
<evidence type="ECO:0000256" key="1">
    <source>
        <dbReference type="SAM" id="MobiDB-lite"/>
    </source>
</evidence>
<name>A0A8J6HH04_TENMO</name>
<keyword evidence="3" id="KW-1185">Reference proteome</keyword>
<reference evidence="2" key="2">
    <citation type="submission" date="2021-08" db="EMBL/GenBank/DDBJ databases">
        <authorList>
            <person name="Eriksson T."/>
        </authorList>
    </citation>
    <scope>NUCLEOTIDE SEQUENCE</scope>
    <source>
        <strain evidence="2">Stoneville</strain>
        <tissue evidence="2">Whole head</tissue>
    </source>
</reference>